<evidence type="ECO:0000256" key="4">
    <source>
        <dbReference type="ARBA" id="ARBA00023239"/>
    </source>
</evidence>
<dbReference type="InterPro" id="IPR011057">
    <property type="entry name" value="Mss4-like_sf"/>
</dbReference>
<proteinExistence type="inferred from homology"/>
<evidence type="ECO:0000256" key="3">
    <source>
        <dbReference type="ARBA" id="ARBA00022833"/>
    </source>
</evidence>
<dbReference type="PROSITE" id="PS51891">
    <property type="entry name" value="CENP_V_GFA"/>
    <property type="match status" value="1"/>
</dbReference>
<evidence type="ECO:0000313" key="7">
    <source>
        <dbReference type="Proteomes" id="UP001555786"/>
    </source>
</evidence>
<dbReference type="Proteomes" id="UP001555786">
    <property type="component" value="Unassembled WGS sequence"/>
</dbReference>
<gene>
    <name evidence="6" type="ORF">ABXS05_25180</name>
</gene>
<feature type="domain" description="CENP-V/GFA" evidence="5">
    <location>
        <begin position="11"/>
        <end position="125"/>
    </location>
</feature>
<dbReference type="PANTHER" id="PTHR33337">
    <property type="entry name" value="GFA DOMAIN-CONTAINING PROTEIN"/>
    <property type="match status" value="1"/>
</dbReference>
<evidence type="ECO:0000313" key="6">
    <source>
        <dbReference type="EMBL" id="MEW9308866.1"/>
    </source>
</evidence>
<accession>A0ABV3PT79</accession>
<keyword evidence="4" id="KW-0456">Lyase</keyword>
<reference evidence="6 7" key="1">
    <citation type="submission" date="2024-07" db="EMBL/GenBank/DDBJ databases">
        <title>Description of Labrys sedimenti sp. nov., isolated from a diclofenac-degrading enrichment culture.</title>
        <authorList>
            <person name="Tancsics A."/>
            <person name="Csepanyi A."/>
        </authorList>
    </citation>
    <scope>NUCLEOTIDE SEQUENCE [LARGE SCALE GENOMIC DNA]</scope>
    <source>
        <strain evidence="6 7">LMG 23578</strain>
    </source>
</reference>
<comment type="caution">
    <text evidence="6">The sequence shown here is derived from an EMBL/GenBank/DDBJ whole genome shotgun (WGS) entry which is preliminary data.</text>
</comment>
<evidence type="ECO:0000256" key="1">
    <source>
        <dbReference type="ARBA" id="ARBA00005495"/>
    </source>
</evidence>
<dbReference type="Gene3D" id="3.90.1590.10">
    <property type="entry name" value="glutathione-dependent formaldehyde- activating enzyme (gfa)"/>
    <property type="match status" value="1"/>
</dbReference>
<comment type="similarity">
    <text evidence="1">Belongs to the Gfa family.</text>
</comment>
<dbReference type="RefSeq" id="WP_367625746.1">
    <property type="nucleotide sequence ID" value="NZ_JBFNQD010000010.1"/>
</dbReference>
<dbReference type="InterPro" id="IPR006913">
    <property type="entry name" value="CENP-V/GFA"/>
</dbReference>
<dbReference type="PANTHER" id="PTHR33337:SF40">
    <property type="entry name" value="CENP-V_GFA DOMAIN-CONTAINING PROTEIN-RELATED"/>
    <property type="match status" value="1"/>
</dbReference>
<protein>
    <submittedName>
        <fullName evidence="6">GFA family protein</fullName>
    </submittedName>
</protein>
<organism evidence="6 7">
    <name type="scientific">Labrys neptuniae</name>
    <dbReference type="NCBI Taxonomy" id="376174"/>
    <lineage>
        <taxon>Bacteria</taxon>
        <taxon>Pseudomonadati</taxon>
        <taxon>Pseudomonadota</taxon>
        <taxon>Alphaproteobacteria</taxon>
        <taxon>Hyphomicrobiales</taxon>
        <taxon>Xanthobacteraceae</taxon>
        <taxon>Labrys</taxon>
    </lineage>
</organism>
<sequence length="142" mass="15588">MKQSDDRAIRASGGCLCGSIRYVVRGALADVKACHCLICRRLHGHCCAYTACDAADLEILPSTRLRWHRASPMARRGFCSKCGAQLFSFGSGRSHVSIMASSIDEPTRLRLVKHVCVNQKGDYYELADGLPQEGGRDPQSRC</sequence>
<name>A0ABV3PT79_9HYPH</name>
<evidence type="ECO:0000259" key="5">
    <source>
        <dbReference type="PROSITE" id="PS51891"/>
    </source>
</evidence>
<keyword evidence="2" id="KW-0479">Metal-binding</keyword>
<dbReference type="EMBL" id="JBFNQD010000010">
    <property type="protein sequence ID" value="MEW9308866.1"/>
    <property type="molecule type" value="Genomic_DNA"/>
</dbReference>
<keyword evidence="7" id="KW-1185">Reference proteome</keyword>
<evidence type="ECO:0000256" key="2">
    <source>
        <dbReference type="ARBA" id="ARBA00022723"/>
    </source>
</evidence>
<keyword evidence="3" id="KW-0862">Zinc</keyword>
<dbReference type="Pfam" id="PF04828">
    <property type="entry name" value="GFA"/>
    <property type="match status" value="1"/>
</dbReference>
<dbReference type="SUPFAM" id="SSF51316">
    <property type="entry name" value="Mss4-like"/>
    <property type="match status" value="1"/>
</dbReference>